<dbReference type="EMBL" id="JAAARO010000019">
    <property type="protein sequence ID" value="KAF5730601.1"/>
    <property type="molecule type" value="Genomic_DNA"/>
</dbReference>
<evidence type="ECO:0000256" key="2">
    <source>
        <dbReference type="ARBA" id="ARBA00022598"/>
    </source>
</evidence>
<evidence type="ECO:0000313" key="5">
    <source>
        <dbReference type="Proteomes" id="UP000593562"/>
    </source>
</evidence>
<dbReference type="Pfam" id="PF03321">
    <property type="entry name" value="GH3"/>
    <property type="match status" value="1"/>
</dbReference>
<dbReference type="InterPro" id="IPR004993">
    <property type="entry name" value="GH3"/>
</dbReference>
<dbReference type="GO" id="GO:0010279">
    <property type="term" value="F:indole-3-acetic acid amido synthetase activity"/>
    <property type="evidence" value="ECO:0007669"/>
    <property type="project" value="TreeGrafter"/>
</dbReference>
<name>A0A7J7C8X5_TRIWF</name>
<evidence type="ECO:0000313" key="4">
    <source>
        <dbReference type="EMBL" id="KAF5730601.1"/>
    </source>
</evidence>
<dbReference type="Proteomes" id="UP000593562">
    <property type="component" value="Unassembled WGS sequence"/>
</dbReference>
<proteinExistence type="inferred from homology"/>
<dbReference type="PANTHER" id="PTHR31901">
    <property type="entry name" value="GH3 DOMAIN-CONTAINING PROTEIN"/>
    <property type="match status" value="1"/>
</dbReference>
<evidence type="ECO:0000259" key="3">
    <source>
        <dbReference type="Pfam" id="PF23571"/>
    </source>
</evidence>
<dbReference type="AlphaFoldDB" id="A0A7J7C8X5"/>
<keyword evidence="5" id="KW-1185">Reference proteome</keyword>
<dbReference type="InParanoid" id="A0A7J7C8X5"/>
<feature type="domain" description="GH3 middle" evidence="3">
    <location>
        <begin position="78"/>
        <end position="106"/>
    </location>
</feature>
<comment type="similarity">
    <text evidence="1">Belongs to the IAA-amido conjugating enzyme family.</text>
</comment>
<gene>
    <name evidence="4" type="ORF">HS088_TW19G00193</name>
</gene>
<dbReference type="Pfam" id="PF23571">
    <property type="entry name" value="GH3_M"/>
    <property type="match status" value="1"/>
</dbReference>
<sequence>MISEQAQLTHQIPDPSVQEAVMKILKPDPKLAGKDSWQGIITQLWPNTKYIDVIVTDAMSPYIPTIVYYGNGISRVHHGLYRYRVGDALRVAGFKNKAPQFNFICRQNVVLSTDSDRTDEVDLQKAVKNAANNLVPFQLCRYHYNPRSYLRIVA</sequence>
<organism evidence="4 5">
    <name type="scientific">Tripterygium wilfordii</name>
    <name type="common">Thunder God vine</name>
    <dbReference type="NCBI Taxonomy" id="458696"/>
    <lineage>
        <taxon>Eukaryota</taxon>
        <taxon>Viridiplantae</taxon>
        <taxon>Streptophyta</taxon>
        <taxon>Embryophyta</taxon>
        <taxon>Tracheophyta</taxon>
        <taxon>Spermatophyta</taxon>
        <taxon>Magnoliopsida</taxon>
        <taxon>eudicotyledons</taxon>
        <taxon>Gunneridae</taxon>
        <taxon>Pentapetalae</taxon>
        <taxon>rosids</taxon>
        <taxon>fabids</taxon>
        <taxon>Celastrales</taxon>
        <taxon>Celastraceae</taxon>
        <taxon>Tripterygium</taxon>
    </lineage>
</organism>
<comment type="caution">
    <text evidence="4">The sequence shown here is derived from an EMBL/GenBank/DDBJ whole genome shotgun (WGS) entry which is preliminary data.</text>
</comment>
<keyword evidence="2" id="KW-0436">Ligase</keyword>
<reference evidence="4 5" key="1">
    <citation type="journal article" date="2020" name="Nat. Commun.">
        <title>Genome of Tripterygium wilfordii and identification of cytochrome P450 involved in triptolide biosynthesis.</title>
        <authorList>
            <person name="Tu L."/>
            <person name="Su P."/>
            <person name="Zhang Z."/>
            <person name="Gao L."/>
            <person name="Wang J."/>
            <person name="Hu T."/>
            <person name="Zhou J."/>
            <person name="Zhang Y."/>
            <person name="Zhao Y."/>
            <person name="Liu Y."/>
            <person name="Song Y."/>
            <person name="Tong Y."/>
            <person name="Lu Y."/>
            <person name="Yang J."/>
            <person name="Xu C."/>
            <person name="Jia M."/>
            <person name="Peters R.J."/>
            <person name="Huang L."/>
            <person name="Gao W."/>
        </authorList>
    </citation>
    <scope>NUCLEOTIDE SEQUENCE [LARGE SCALE GENOMIC DNA]</scope>
    <source>
        <strain evidence="5">cv. XIE 37</strain>
        <tissue evidence="4">Leaf</tissue>
    </source>
</reference>
<protein>
    <recommendedName>
        <fullName evidence="3">GH3 middle domain-containing protein</fullName>
    </recommendedName>
</protein>
<dbReference type="GO" id="GO:0005737">
    <property type="term" value="C:cytoplasm"/>
    <property type="evidence" value="ECO:0007669"/>
    <property type="project" value="TreeGrafter"/>
</dbReference>
<accession>A0A7J7C8X5</accession>
<dbReference type="PANTHER" id="PTHR31901:SF9">
    <property type="entry name" value="GH3 DOMAIN-CONTAINING PROTEIN"/>
    <property type="match status" value="1"/>
</dbReference>
<evidence type="ECO:0000256" key="1">
    <source>
        <dbReference type="ARBA" id="ARBA00008068"/>
    </source>
</evidence>
<dbReference type="InterPro" id="IPR055377">
    <property type="entry name" value="GH3_M"/>
</dbReference>